<dbReference type="CDD" id="cd16147">
    <property type="entry name" value="G6S"/>
    <property type="match status" value="1"/>
</dbReference>
<dbReference type="Proteomes" id="UP000619788">
    <property type="component" value="Unassembled WGS sequence"/>
</dbReference>
<dbReference type="PANTHER" id="PTHR43108:SF8">
    <property type="entry name" value="SD21168P"/>
    <property type="match status" value="1"/>
</dbReference>
<evidence type="ECO:0000313" key="5">
    <source>
        <dbReference type="EMBL" id="GIH94090.1"/>
    </source>
</evidence>
<keyword evidence="6" id="KW-1185">Reference proteome</keyword>
<dbReference type="EMBL" id="BOOJ01000037">
    <property type="protein sequence ID" value="GIH94090.1"/>
    <property type="molecule type" value="Genomic_DNA"/>
</dbReference>
<comment type="PTM">
    <text evidence="1">The conversion to 3-oxoalanine (also known as C-formylglycine, FGly), of a serine or cysteine residue in prokaryotes and of a cysteine residue in eukaryotes, is critical for catalytic activity.</text>
</comment>
<dbReference type="Gene3D" id="3.40.720.10">
    <property type="entry name" value="Alkaline Phosphatase, subunit A"/>
    <property type="match status" value="1"/>
</dbReference>
<dbReference type="SUPFAM" id="SSF53649">
    <property type="entry name" value="Alkaline phosphatase-like"/>
    <property type="match status" value="1"/>
</dbReference>
<feature type="signal peptide" evidence="3">
    <location>
        <begin position="1"/>
        <end position="27"/>
    </location>
</feature>
<dbReference type="AlphaFoldDB" id="A0A8J3SKI7"/>
<feature type="chain" id="PRO_5035246384" evidence="3">
    <location>
        <begin position="28"/>
        <end position="495"/>
    </location>
</feature>
<evidence type="ECO:0000256" key="1">
    <source>
        <dbReference type="PIRSR" id="PIRSR036666-50"/>
    </source>
</evidence>
<evidence type="ECO:0000313" key="6">
    <source>
        <dbReference type="Proteomes" id="UP000619788"/>
    </source>
</evidence>
<protein>
    <submittedName>
        <fullName evidence="5">Sulfatase</fullName>
    </submittedName>
</protein>
<evidence type="ECO:0000259" key="4">
    <source>
        <dbReference type="Pfam" id="PF00884"/>
    </source>
</evidence>
<name>A0A8J3SKI7_9ACTN</name>
<feature type="modified residue" description="3-oxoalanine (Cys)" evidence="1">
    <location>
        <position position="75"/>
    </location>
</feature>
<evidence type="ECO:0000256" key="3">
    <source>
        <dbReference type="SAM" id="SignalP"/>
    </source>
</evidence>
<reference evidence="5 6" key="1">
    <citation type="submission" date="2021-01" db="EMBL/GenBank/DDBJ databases">
        <title>Whole genome shotgun sequence of Planobispora siamensis NBRC 107568.</title>
        <authorList>
            <person name="Komaki H."/>
            <person name="Tamura T."/>
        </authorList>
    </citation>
    <scope>NUCLEOTIDE SEQUENCE [LARGE SCALE GENOMIC DNA]</scope>
    <source>
        <strain evidence="5 6">NBRC 107568</strain>
    </source>
</reference>
<keyword evidence="3" id="KW-0732">Signal</keyword>
<dbReference type="PIRSF" id="PIRSF036666">
    <property type="entry name" value="G6S"/>
    <property type="match status" value="1"/>
</dbReference>
<feature type="compositionally biased region" description="Pro residues" evidence="2">
    <location>
        <begin position="478"/>
        <end position="495"/>
    </location>
</feature>
<gene>
    <name evidence="5" type="ORF">Psi01_47200</name>
</gene>
<organism evidence="5 6">
    <name type="scientific">Planobispora siamensis</name>
    <dbReference type="NCBI Taxonomy" id="936338"/>
    <lineage>
        <taxon>Bacteria</taxon>
        <taxon>Bacillati</taxon>
        <taxon>Actinomycetota</taxon>
        <taxon>Actinomycetes</taxon>
        <taxon>Streptosporangiales</taxon>
        <taxon>Streptosporangiaceae</taxon>
        <taxon>Planobispora</taxon>
    </lineage>
</organism>
<dbReference type="Pfam" id="PF00884">
    <property type="entry name" value="Sulfatase"/>
    <property type="match status" value="1"/>
</dbReference>
<dbReference type="GO" id="GO:0030203">
    <property type="term" value="P:glycosaminoglycan metabolic process"/>
    <property type="evidence" value="ECO:0007669"/>
    <property type="project" value="InterPro"/>
</dbReference>
<feature type="domain" description="Sulfatase N-terminal" evidence="4">
    <location>
        <begin position="33"/>
        <end position="364"/>
    </location>
</feature>
<evidence type="ECO:0000256" key="2">
    <source>
        <dbReference type="SAM" id="MobiDB-lite"/>
    </source>
</evidence>
<dbReference type="InterPro" id="IPR012251">
    <property type="entry name" value="GlcNAc_6-SO4ase"/>
</dbReference>
<comment type="caution">
    <text evidence="5">The sequence shown here is derived from an EMBL/GenBank/DDBJ whole genome shotgun (WGS) entry which is preliminary data.</text>
</comment>
<feature type="region of interest" description="Disordered" evidence="2">
    <location>
        <begin position="473"/>
        <end position="495"/>
    </location>
</feature>
<dbReference type="InterPro" id="IPR000917">
    <property type="entry name" value="Sulfatase_N"/>
</dbReference>
<dbReference type="GO" id="GO:0008449">
    <property type="term" value="F:N-acetylglucosamine-6-sulfatase activity"/>
    <property type="evidence" value="ECO:0007669"/>
    <property type="project" value="InterPro"/>
</dbReference>
<dbReference type="InterPro" id="IPR017850">
    <property type="entry name" value="Alkaline_phosphatase_core_sf"/>
</dbReference>
<proteinExistence type="predicted"/>
<accession>A0A8J3SKI7</accession>
<dbReference type="PANTHER" id="PTHR43108">
    <property type="entry name" value="N-ACETYLGLUCOSAMINE-6-SULFATASE FAMILY MEMBER"/>
    <property type="match status" value="1"/>
</dbReference>
<sequence>MLNAVRKVLCVSLLLLLGAQGALPAVAQMRERPNIILILADDLGTGDLEKFPNIWNEFISAGSTFERFFVPNSWCCPSRASILRSQYVHSHGVLTNTAPEGGFTSFHTSDLERSTIGVWMQEAGYRTALMGKYLNHYPGGAAPPTYVPPGWDEWDVPVRRLYEEYDYTLNENGTLKEYGSAAGDYLTDVLSAKANAFVSQGSEPFFLYLTPVAPHLPANHAPRHAGAFSWLTAPRGPSFDQEDLSAEPEWLRSRERFGEGTKAKIDEMYRDRLRAMLGVDDLVGSLVETLRATGKLEDTYLFFGSDNGFHLGEHRLAQGKTTPFDEAVRVPMAVRGPGIEPGGVIGEVASTVDLAPTFAHLAGADVPDFVEGRSLLPLLRGWVPAGWRQNVLIEFNRPQDEDSARQTPVPPYRAMRTAWHTFVRYETGEYQLYDLGTDPYQLHNLAGRVAPSVIEEFDRQLDALVSCSGASCRAADAAPPPSFPVPPPGWGPDLG</sequence>